<gene>
    <name evidence="1" type="ORF">Satyrvirus34_1</name>
</gene>
<name>A0A3G5AHE4_9VIRU</name>
<protein>
    <submittedName>
        <fullName evidence="1">Uncharacterized protein</fullName>
    </submittedName>
</protein>
<reference evidence="1" key="1">
    <citation type="submission" date="2018-10" db="EMBL/GenBank/DDBJ databases">
        <title>Hidden diversity of soil giant viruses.</title>
        <authorList>
            <person name="Schulz F."/>
            <person name="Alteio L."/>
            <person name="Goudeau D."/>
            <person name="Ryan E.M."/>
            <person name="Malmstrom R.R."/>
            <person name="Blanchard J."/>
            <person name="Woyke T."/>
        </authorList>
    </citation>
    <scope>NUCLEOTIDE SEQUENCE</scope>
    <source>
        <strain evidence="1">SAV1</strain>
    </source>
</reference>
<evidence type="ECO:0000313" key="1">
    <source>
        <dbReference type="EMBL" id="AYV85721.1"/>
    </source>
</evidence>
<sequence length="49" mass="5827">MGTLMRNHNEFYIYKLLIDFMLKSIIDSIIRIIDKGIYRKKVTADTYNG</sequence>
<proteinExistence type="predicted"/>
<accession>A0A3G5AHE4</accession>
<dbReference type="EMBL" id="MK072470">
    <property type="protein sequence ID" value="AYV85721.1"/>
    <property type="molecule type" value="Genomic_DNA"/>
</dbReference>
<organism evidence="1">
    <name type="scientific">Satyrvirus sp</name>
    <dbReference type="NCBI Taxonomy" id="2487771"/>
    <lineage>
        <taxon>Viruses</taxon>
        <taxon>Varidnaviria</taxon>
        <taxon>Bamfordvirae</taxon>
        <taxon>Nucleocytoviricota</taxon>
        <taxon>Megaviricetes</taxon>
        <taxon>Imitervirales</taxon>
        <taxon>Mimiviridae</taxon>
        <taxon>Megamimivirinae</taxon>
    </lineage>
</organism>